<protein>
    <submittedName>
        <fullName evidence="3">DBB domain-containing protein</fullName>
    </submittedName>
</protein>
<dbReference type="Proteomes" id="UP000078200">
    <property type="component" value="Unassembled WGS sequence"/>
</dbReference>
<proteinExistence type="predicted"/>
<evidence type="ECO:0000259" key="2">
    <source>
        <dbReference type="PROSITE" id="PS51376"/>
    </source>
</evidence>
<dbReference type="VEuPathDB" id="VectorBase:GAUT039771"/>
<name>A0A1A9VKG9_GLOAU</name>
<evidence type="ECO:0000313" key="3">
    <source>
        <dbReference type="EnsemblMetazoa" id="GAUT039771-PA"/>
    </source>
</evidence>
<feature type="compositionally biased region" description="Polar residues" evidence="1">
    <location>
        <begin position="32"/>
        <end position="43"/>
    </location>
</feature>
<feature type="domain" description="DBB" evidence="2">
    <location>
        <begin position="667"/>
        <end position="807"/>
    </location>
</feature>
<organism evidence="3 4">
    <name type="scientific">Glossina austeni</name>
    <name type="common">Savannah tsetse fly</name>
    <dbReference type="NCBI Taxonomy" id="7395"/>
    <lineage>
        <taxon>Eukaryota</taxon>
        <taxon>Metazoa</taxon>
        <taxon>Ecdysozoa</taxon>
        <taxon>Arthropoda</taxon>
        <taxon>Hexapoda</taxon>
        <taxon>Insecta</taxon>
        <taxon>Pterygota</taxon>
        <taxon>Neoptera</taxon>
        <taxon>Endopterygota</taxon>
        <taxon>Diptera</taxon>
        <taxon>Brachycera</taxon>
        <taxon>Muscomorpha</taxon>
        <taxon>Hippoboscoidea</taxon>
        <taxon>Glossinidae</taxon>
        <taxon>Glossina</taxon>
    </lineage>
</organism>
<dbReference type="Pfam" id="PF16075">
    <property type="entry name" value="DUF4815"/>
    <property type="match status" value="1"/>
</dbReference>
<keyword evidence="4" id="KW-1185">Reference proteome</keyword>
<reference evidence="3" key="1">
    <citation type="submission" date="2020-05" db="UniProtKB">
        <authorList>
            <consortium name="EnsemblMetazoa"/>
        </authorList>
    </citation>
    <scope>IDENTIFICATION</scope>
    <source>
        <strain evidence="3">TTRI</strain>
    </source>
</reference>
<evidence type="ECO:0000313" key="4">
    <source>
        <dbReference type="Proteomes" id="UP000078200"/>
    </source>
</evidence>
<accession>A0A1A9VKG9</accession>
<dbReference type="InterPro" id="IPR032096">
    <property type="entry name" value="DUF4815"/>
</dbReference>
<sequence>MSILTQSGRAAIAASIKEQVIHLAWGSGDGNSGSSHQVENSFTPDGEITLDHHTIKDVKVFTGQITYQPSIDYTVDSGTGIIQRTENSSIPTGGTVTIEYTQDTPPELITSTTLLKEVGRRVVDEVLFCVGDENGELVTPTGRFKPSNVPTNNLFLTFTFDFTDAANQVIRELGVMVGTKLKENLPPGQRYFEPKDIEDPGILLLKGIGDAIFRDGDIITGADCIIDGENGKVTLEAGKIYLRGAVRKVEAKEFVIPLNTTVRIGVFFALSTITELEDENLRDPAVGTRNYQEAGAARLKVSTIWGYQAESVTVNSANGEFYPIYNIENGVLVEHSPPPQANIVTTALARYDKEANGSYVVNGLEVMFLQREERGEKGFVINEGKAHVDGYEIELPHSIRVSFDEDPDIKAVKSESHTFQPSQGVMELKVNDFPVSEIKRIDITVQKTITMTHGSYSGVVDPIPDSAVLEIIQIKQGDVIYENSTDYKLNAGNVDWSLPGKEPAPGSSYQITYRFRTHVSPEDVNEQGCKVRGAVDNSLVLIDYTWKMPRFDLITLDAKGVVRRIKGIAHPWKPSMPKAPAGQLLLCYIHQTWKNGEKVKIVNNAIHAVPMNELEAMKSGIRDLYALVAEERLRSDANSRNPTAKKGVFVDPFFDDDMRDQGIVQFAAIVNKELILPIDVEIIDVEKGKKPYLLPYELEPVLEQLLQTKSEKINPYQAFDPVPAKVTMNKNIDHWPEVKTNWKSPVTGQFNTRETTELLSSSTYEAEFMREAVQDFEIEGFSPNEKLKEGKVKVPANIPAGTKLVQFYGDKGSYGEATYTGKKTITIEERRRVFSSKRVDPLAQTFTLDESRHIGGIELWFTNSGKKRVVVQIRETTVGVPSQIVIAENSIEPTKINTNGTATRITWSPVFCYGGQEYAIVLLTDDGENAVKVAELGKYDAVNSRWVTSQPYQVGVLLSSSNASTWTPHQNLDLTFRLLAAKFTEFFHVIDLGKVTANNTSDLIVLTNVEKVGFDTNVEFILIDEEGKENFLSDNLPLALRERISGELTVKVALKGSGKKSPVLYPGLQLVLGNVSASGDYVTRSITAGSNTKITITYDATSPGTADVKAYVQKGVEKWQLVDLTAGKPIGENWVERTHVLSNFNGNETRIKLVLSGTVVYRPRVKNLRVIIT</sequence>
<dbReference type="EnsemblMetazoa" id="GAUT039771-RA">
    <property type="protein sequence ID" value="GAUT039771-PA"/>
    <property type="gene ID" value="GAUT039771"/>
</dbReference>
<dbReference type="InterPro" id="IPR017893">
    <property type="entry name" value="DBB_domain"/>
</dbReference>
<dbReference type="PROSITE" id="PS51376">
    <property type="entry name" value="DBB"/>
    <property type="match status" value="1"/>
</dbReference>
<evidence type="ECO:0000256" key="1">
    <source>
        <dbReference type="SAM" id="MobiDB-lite"/>
    </source>
</evidence>
<feature type="region of interest" description="Disordered" evidence="1">
    <location>
        <begin position="27"/>
        <end position="46"/>
    </location>
</feature>
<dbReference type="AlphaFoldDB" id="A0A1A9VKG9"/>